<dbReference type="Pfam" id="PF01734">
    <property type="entry name" value="Patatin"/>
    <property type="match status" value="1"/>
</dbReference>
<name>S3CPT9_OPHP1</name>
<dbReference type="eggNOG" id="KOG1840">
    <property type="taxonomic scope" value="Eukaryota"/>
</dbReference>
<dbReference type="STRING" id="1262450.S3CPT9"/>
<dbReference type="Pfam" id="PF13374">
    <property type="entry name" value="TPR_10"/>
    <property type="match status" value="1"/>
</dbReference>
<dbReference type="InterPro" id="IPR002182">
    <property type="entry name" value="NB-ARC"/>
</dbReference>
<feature type="domain" description="PNPLA" evidence="3">
    <location>
        <begin position="9"/>
        <end position="210"/>
    </location>
</feature>
<dbReference type="GO" id="GO:0016042">
    <property type="term" value="P:lipid catabolic process"/>
    <property type="evidence" value="ECO:0007669"/>
    <property type="project" value="UniProtKB-UniRule"/>
</dbReference>
<dbReference type="InterPro" id="IPR027417">
    <property type="entry name" value="P-loop_NTPase"/>
</dbReference>
<dbReference type="Gene3D" id="3.40.1090.10">
    <property type="entry name" value="Cytosolic phospholipase A2 catalytic domain"/>
    <property type="match status" value="1"/>
</dbReference>
<dbReference type="GO" id="GO:0043531">
    <property type="term" value="F:ADP binding"/>
    <property type="evidence" value="ECO:0007669"/>
    <property type="project" value="InterPro"/>
</dbReference>
<proteinExistence type="predicted"/>
<sequence>MTSKPLCLLALDGGGIRGLSELLILEEIMSRIKRDRNLDYDPLPADFFDLIGGTSTGGLIALLLGRLRLSVPEAREEYVKISQHVFSTDWYRMNSKSDGNKLEAAVKKLLQEKLGDDRVDERMLDPAKPPCKAFVCAVTKVDVQARAGPRLFRTYNVRTNATFNCTIWEASRATSAAPTYFDPISIGNPGEQETFVDGGLGYNNPIKKVLEEASLVFPNRQVGCVVSIGTGLASAIQFPRVPFTRPFKLVKALAKMATESDVTAEEIQVQFQETKDTYFRFSVDRGLNNIHLAESNNFSKVRTYTTEYIRQSTVSFQIDAVVKALLASKPEPGSDGSTSLIPISAPFSKEGSSQNPPRMLPWSTEDAIPNSHHKIEDLVPTTSNIVWSVPFQKNKFFTSRESDLERLRTMLFEGSQTSIAAITGLGGIGKTQLALALAYETKANRTDYTVLWIPAANTESIELAYLDAAQKLGILGANDAKADVTKLVRDHLSEKSAGRWLLVFDNADDIEMWTNKSGGMTRYLPNSPYGSIVFTTRVRDVALALTLRNIVHISELDEAGSKQLFRNYLLDEEHSLNNENDTVVLLAELAYLPLAIVQAAAYINRNMCSLQHYLTLLGNQEDHVINLLSANFGGESHYTMAKDPVATTWLISFEQIRERDPLAAQYLSHMACVDAKNIPPSLLSSSPSPVDKDNAMGTLQGYSLIAKRTSTDPVNMHRLVHLATRNWLQKENSLLKYTHAVMLKLRELLSNVDQGNRVVWKTYMPHVDYTLKTRIKNDNHKAIPALIHLYGLCLLYDGRYNEAEIQLVEALKICKKILGVDHPDTLTSMSNLASTYWNQGRWEEAEKLEAQVMETSKKILGVDHPDTLTSIQNLASTYSDQGRWEEAEKLQAQVMETSKKILGVDHPDTLRSIHNLALTYSNQGRWEEAEKLQAQVMETRKKIFGVDYPGTLASINNLASTYWKQGRWEEAEKLQAQVMETRKKILGVNHPDTLTSIQNLASTYSDQGRWEEAEKLQAQVMETSKKILGVDHPDTLRSIHNLALTYSNQGRWEEAEKLQAQVIETRKKILGVNHPDTLTSIQNLASTYSDQGRWEEAEKLQTQVIETSKKILGVDHPDTLTSMNNLAHIWRNQGRDVDAVAMMKDCVLARQRVLGLEHPRTKESMAALAAWS</sequence>
<dbReference type="InterPro" id="IPR019734">
    <property type="entry name" value="TPR_rpt"/>
</dbReference>
<dbReference type="SMART" id="SM00028">
    <property type="entry name" value="TPR"/>
    <property type="match status" value="8"/>
</dbReference>
<dbReference type="InterPro" id="IPR011990">
    <property type="entry name" value="TPR-like_helical_dom_sf"/>
</dbReference>
<dbReference type="PRINTS" id="PR00381">
    <property type="entry name" value="KINESINLIGHT"/>
</dbReference>
<dbReference type="InterPro" id="IPR053137">
    <property type="entry name" value="NLR-like"/>
</dbReference>
<dbReference type="OrthoDB" id="626167at2759"/>
<dbReference type="VEuPathDB" id="FungiDB:F503_06581"/>
<gene>
    <name evidence="4" type="ORF">F503_06581</name>
</gene>
<dbReference type="Pfam" id="PF13424">
    <property type="entry name" value="TPR_12"/>
    <property type="match status" value="4"/>
</dbReference>
<dbReference type="Gene3D" id="3.40.50.300">
    <property type="entry name" value="P-loop containing nucleotide triphosphate hydrolases"/>
    <property type="match status" value="1"/>
</dbReference>
<dbReference type="EMBL" id="KE148176">
    <property type="protein sequence ID" value="EPE02605.1"/>
    <property type="molecule type" value="Genomic_DNA"/>
</dbReference>
<evidence type="ECO:0000256" key="2">
    <source>
        <dbReference type="PROSITE-ProRule" id="PRU01161"/>
    </source>
</evidence>
<keyword evidence="1 2" id="KW-0443">Lipid metabolism</keyword>
<dbReference type="SUPFAM" id="SSF52151">
    <property type="entry name" value="FabD/lysophospholipase-like"/>
    <property type="match status" value="1"/>
</dbReference>
<keyword evidence="2" id="KW-0378">Hydrolase</keyword>
<feature type="short sequence motif" description="DGA/G" evidence="2">
    <location>
        <begin position="197"/>
        <end position="199"/>
    </location>
</feature>
<evidence type="ECO:0000313" key="4">
    <source>
        <dbReference type="EMBL" id="EPE02605.1"/>
    </source>
</evidence>
<feature type="active site" description="Nucleophile" evidence="2">
    <location>
        <position position="55"/>
    </location>
</feature>
<dbReference type="GO" id="GO:0016787">
    <property type="term" value="F:hydrolase activity"/>
    <property type="evidence" value="ECO:0007669"/>
    <property type="project" value="UniProtKB-UniRule"/>
</dbReference>
<organism evidence="4 5">
    <name type="scientific">Ophiostoma piceae (strain UAMH 11346)</name>
    <name type="common">Sap stain fungus</name>
    <dbReference type="NCBI Taxonomy" id="1262450"/>
    <lineage>
        <taxon>Eukaryota</taxon>
        <taxon>Fungi</taxon>
        <taxon>Dikarya</taxon>
        <taxon>Ascomycota</taxon>
        <taxon>Pezizomycotina</taxon>
        <taxon>Sordariomycetes</taxon>
        <taxon>Sordariomycetidae</taxon>
        <taxon>Ophiostomatales</taxon>
        <taxon>Ophiostomataceae</taxon>
        <taxon>Ophiostoma</taxon>
    </lineage>
</organism>
<evidence type="ECO:0000256" key="1">
    <source>
        <dbReference type="ARBA" id="ARBA00023098"/>
    </source>
</evidence>
<feature type="short sequence motif" description="GXGXXG" evidence="2">
    <location>
        <begin position="13"/>
        <end position="18"/>
    </location>
</feature>
<dbReference type="InterPro" id="IPR016035">
    <property type="entry name" value="Acyl_Trfase/lysoPLipase"/>
</dbReference>
<feature type="short sequence motif" description="GXSXG" evidence="2">
    <location>
        <begin position="53"/>
        <end position="57"/>
    </location>
</feature>
<dbReference type="Proteomes" id="UP000016923">
    <property type="component" value="Unassembled WGS sequence"/>
</dbReference>
<dbReference type="OMA" id="PCTSHES"/>
<reference evidence="4 5" key="1">
    <citation type="journal article" date="2013" name="BMC Genomics">
        <title>The genome and transcriptome of the pine saprophyte Ophiostoma piceae, and a comparison with the bark beetle-associated pine pathogen Grosmannia clavigera.</title>
        <authorList>
            <person name="Haridas S."/>
            <person name="Wang Y."/>
            <person name="Lim L."/>
            <person name="Massoumi Alamouti S."/>
            <person name="Jackman S."/>
            <person name="Docking R."/>
            <person name="Robertson G."/>
            <person name="Birol I."/>
            <person name="Bohlmann J."/>
            <person name="Breuil C."/>
        </authorList>
    </citation>
    <scope>NUCLEOTIDE SEQUENCE [LARGE SCALE GENOMIC DNA]</scope>
    <source>
        <strain evidence="4 5">UAMH 11346</strain>
    </source>
</reference>
<dbReference type="CDD" id="cd07216">
    <property type="entry name" value="Pat17_PNPLA8_PNPLA9_like3"/>
    <property type="match status" value="1"/>
</dbReference>
<dbReference type="Gene3D" id="1.25.40.10">
    <property type="entry name" value="Tetratricopeptide repeat domain"/>
    <property type="match status" value="3"/>
</dbReference>
<evidence type="ECO:0000313" key="5">
    <source>
        <dbReference type="Proteomes" id="UP000016923"/>
    </source>
</evidence>
<dbReference type="AlphaFoldDB" id="S3CPT9"/>
<dbReference type="GO" id="GO:0046486">
    <property type="term" value="P:glycerolipid metabolic process"/>
    <property type="evidence" value="ECO:0007669"/>
    <property type="project" value="UniProtKB-ARBA"/>
</dbReference>
<protein>
    <submittedName>
        <fullName evidence="4">Kinesin light chain</fullName>
    </submittedName>
</protein>
<dbReference type="PANTHER" id="PTHR46082:SF6">
    <property type="entry name" value="AAA+ ATPASE DOMAIN-CONTAINING PROTEIN-RELATED"/>
    <property type="match status" value="1"/>
</dbReference>
<dbReference type="eggNOG" id="KOG4231">
    <property type="taxonomic scope" value="Eukaryota"/>
</dbReference>
<keyword evidence="2" id="KW-0442">Lipid degradation</keyword>
<accession>S3CPT9</accession>
<dbReference type="SUPFAM" id="SSF52540">
    <property type="entry name" value="P-loop containing nucleoside triphosphate hydrolases"/>
    <property type="match status" value="1"/>
</dbReference>
<keyword evidence="5" id="KW-1185">Reference proteome</keyword>
<feature type="active site" description="Proton acceptor" evidence="2">
    <location>
        <position position="197"/>
    </location>
</feature>
<dbReference type="HOGENOM" id="CLU_000288_125_6_1"/>
<dbReference type="PANTHER" id="PTHR46082">
    <property type="entry name" value="ATP/GTP-BINDING PROTEIN-RELATED"/>
    <property type="match status" value="1"/>
</dbReference>
<evidence type="ECO:0000259" key="3">
    <source>
        <dbReference type="PROSITE" id="PS51635"/>
    </source>
</evidence>
<dbReference type="Pfam" id="PF00931">
    <property type="entry name" value="NB-ARC"/>
    <property type="match status" value="1"/>
</dbReference>
<dbReference type="InterPro" id="IPR002641">
    <property type="entry name" value="PNPLA_dom"/>
</dbReference>
<dbReference type="PROSITE" id="PS51635">
    <property type="entry name" value="PNPLA"/>
    <property type="match status" value="1"/>
</dbReference>
<dbReference type="SUPFAM" id="SSF48452">
    <property type="entry name" value="TPR-like"/>
    <property type="match status" value="1"/>
</dbReference>